<dbReference type="PANTHER" id="PTHR28008:SF1">
    <property type="entry name" value="DOMAIN PROTEIN, PUTATIVE (AFU_ORTHOLOGUE AFUA_3G10980)-RELATED"/>
    <property type="match status" value="1"/>
</dbReference>
<feature type="transmembrane region" description="Helical" evidence="1">
    <location>
        <begin position="42"/>
        <end position="59"/>
    </location>
</feature>
<name>A0A926JPE5_9FLAO</name>
<dbReference type="AlphaFoldDB" id="A0A926JPE5"/>
<feature type="domain" description="VanZ-like" evidence="2">
    <location>
        <begin position="36"/>
        <end position="123"/>
    </location>
</feature>
<evidence type="ECO:0000313" key="4">
    <source>
        <dbReference type="Proteomes" id="UP000653730"/>
    </source>
</evidence>
<dbReference type="Proteomes" id="UP000653730">
    <property type="component" value="Unassembled WGS sequence"/>
</dbReference>
<accession>A0A926JPE5</accession>
<keyword evidence="4" id="KW-1185">Reference proteome</keyword>
<feature type="transmembrane region" description="Helical" evidence="1">
    <location>
        <begin position="71"/>
        <end position="87"/>
    </location>
</feature>
<dbReference type="EMBL" id="JACVDC010000006">
    <property type="protein sequence ID" value="MBC9795035.1"/>
    <property type="molecule type" value="Genomic_DNA"/>
</dbReference>
<evidence type="ECO:0000259" key="2">
    <source>
        <dbReference type="Pfam" id="PF04892"/>
    </source>
</evidence>
<dbReference type="PANTHER" id="PTHR28008">
    <property type="entry name" value="DOMAIN PROTEIN, PUTATIVE (AFU_ORTHOLOGUE AFUA_3G10980)-RELATED"/>
    <property type="match status" value="1"/>
</dbReference>
<comment type="caution">
    <text evidence="3">The sequence shown here is derived from an EMBL/GenBank/DDBJ whole genome shotgun (WGS) entry which is preliminary data.</text>
</comment>
<keyword evidence="1" id="KW-0812">Transmembrane</keyword>
<feature type="transmembrane region" description="Helical" evidence="1">
    <location>
        <begin position="7"/>
        <end position="26"/>
    </location>
</feature>
<keyword evidence="1" id="KW-1133">Transmembrane helix</keyword>
<protein>
    <submittedName>
        <fullName evidence="3">VanZ family protein</fullName>
    </submittedName>
</protein>
<evidence type="ECO:0000313" key="3">
    <source>
        <dbReference type="EMBL" id="MBC9795035.1"/>
    </source>
</evidence>
<feature type="transmembrane region" description="Helical" evidence="1">
    <location>
        <begin position="107"/>
        <end position="126"/>
    </location>
</feature>
<dbReference type="InterPro" id="IPR006976">
    <property type="entry name" value="VanZ-like"/>
</dbReference>
<gene>
    <name evidence="3" type="ORF">IBL28_03580</name>
</gene>
<evidence type="ECO:0000256" key="1">
    <source>
        <dbReference type="SAM" id="Phobius"/>
    </source>
</evidence>
<dbReference type="Pfam" id="PF04892">
    <property type="entry name" value="VanZ"/>
    <property type="match status" value="1"/>
</dbReference>
<reference evidence="3 4" key="1">
    <citation type="submission" date="2020-09" db="EMBL/GenBank/DDBJ databases">
        <title>Sinomicrobium weinanense sp. nov., a halophilic bacteria isolated from saline-alkali soil.</title>
        <authorList>
            <person name="Wu P."/>
            <person name="Ren H."/>
            <person name="Mei Y."/>
            <person name="Liang Y."/>
            <person name="Chen Z."/>
        </authorList>
    </citation>
    <scope>NUCLEOTIDE SEQUENCE [LARGE SCALE GENOMIC DNA]</scope>
    <source>
        <strain evidence="3 4">FJxs</strain>
    </source>
</reference>
<proteinExistence type="predicted"/>
<sequence length="134" mass="14855">MAHNRKIILLVLTVGWIITITVLSLMPPSGLPGIGFPHLDKIVHFVFYYVFFILCYYALSKETPPLSSLDNRAMVLSLTFAIVYGMIVEVLQYKMAYGRAGDVKDALANTTGVICGIFTVILIKAINKTTKRAN</sequence>
<dbReference type="RefSeq" id="WP_187964193.1">
    <property type="nucleotide sequence ID" value="NZ_JACVDC010000006.1"/>
</dbReference>
<dbReference type="NCBIfam" id="NF037970">
    <property type="entry name" value="vanZ_1"/>
    <property type="match status" value="1"/>
</dbReference>
<keyword evidence="1" id="KW-0472">Membrane</keyword>
<organism evidence="3 4">
    <name type="scientific">Sinomicrobium weinanense</name>
    <dbReference type="NCBI Taxonomy" id="2842200"/>
    <lineage>
        <taxon>Bacteria</taxon>
        <taxon>Pseudomonadati</taxon>
        <taxon>Bacteroidota</taxon>
        <taxon>Flavobacteriia</taxon>
        <taxon>Flavobacteriales</taxon>
        <taxon>Flavobacteriaceae</taxon>
        <taxon>Sinomicrobium</taxon>
    </lineage>
</organism>